<keyword evidence="1" id="KW-1133">Transmembrane helix</keyword>
<dbReference type="HOGENOM" id="CLU_3073836_0_0_1"/>
<sequence>NCRYKLLITIILVFFSITTLYQYYPKYHLLEISGANQGTINTEFIKEERNSSV</sequence>
<evidence type="ECO:0000256" key="1">
    <source>
        <dbReference type="SAM" id="Phobius"/>
    </source>
</evidence>
<reference evidence="2" key="3">
    <citation type="submission" date="2025-09" db="UniProtKB">
        <authorList>
            <consortium name="Ensembl"/>
        </authorList>
    </citation>
    <scope>IDENTIFICATION</scope>
</reference>
<organism evidence="2 3">
    <name type="scientific">Ciona savignyi</name>
    <name type="common">Pacific transparent sea squirt</name>
    <dbReference type="NCBI Taxonomy" id="51511"/>
    <lineage>
        <taxon>Eukaryota</taxon>
        <taxon>Metazoa</taxon>
        <taxon>Chordata</taxon>
        <taxon>Tunicata</taxon>
        <taxon>Ascidiacea</taxon>
        <taxon>Phlebobranchia</taxon>
        <taxon>Cionidae</taxon>
        <taxon>Ciona</taxon>
    </lineage>
</organism>
<keyword evidence="3" id="KW-1185">Reference proteome</keyword>
<reference evidence="2" key="2">
    <citation type="submission" date="2025-08" db="UniProtKB">
        <authorList>
            <consortium name="Ensembl"/>
        </authorList>
    </citation>
    <scope>IDENTIFICATION</scope>
</reference>
<evidence type="ECO:0000313" key="2">
    <source>
        <dbReference type="Ensembl" id="ENSCSAVP00000013997.1"/>
    </source>
</evidence>
<dbReference type="AlphaFoldDB" id="H2Z8T2"/>
<name>H2Z8T2_CIOSA</name>
<keyword evidence="1" id="KW-0472">Membrane</keyword>
<feature type="transmembrane region" description="Helical" evidence="1">
    <location>
        <begin position="6"/>
        <end position="24"/>
    </location>
</feature>
<dbReference type="InParanoid" id="H2Z8T2"/>
<accession>H2Z8T2</accession>
<proteinExistence type="predicted"/>
<evidence type="ECO:0000313" key="3">
    <source>
        <dbReference type="Proteomes" id="UP000007875"/>
    </source>
</evidence>
<dbReference type="Ensembl" id="ENSCSAVT00000014157.1">
    <property type="protein sequence ID" value="ENSCSAVP00000013997.1"/>
    <property type="gene ID" value="ENSCSAVG00000008203.1"/>
</dbReference>
<dbReference type="Proteomes" id="UP000007875">
    <property type="component" value="Unassembled WGS sequence"/>
</dbReference>
<protein>
    <submittedName>
        <fullName evidence="2">Uncharacterized protein</fullName>
    </submittedName>
</protein>
<reference evidence="3" key="1">
    <citation type="submission" date="2003-08" db="EMBL/GenBank/DDBJ databases">
        <authorList>
            <person name="Birren B."/>
            <person name="Nusbaum C."/>
            <person name="Abebe A."/>
            <person name="Abouelleil A."/>
            <person name="Adekoya E."/>
            <person name="Ait-zahra M."/>
            <person name="Allen N."/>
            <person name="Allen T."/>
            <person name="An P."/>
            <person name="Anderson M."/>
            <person name="Anderson S."/>
            <person name="Arachchi H."/>
            <person name="Armbruster J."/>
            <person name="Bachantsang P."/>
            <person name="Baldwin J."/>
            <person name="Barry A."/>
            <person name="Bayul T."/>
            <person name="Blitshsteyn B."/>
            <person name="Bloom T."/>
            <person name="Blye J."/>
            <person name="Boguslavskiy L."/>
            <person name="Borowsky M."/>
            <person name="Boukhgalter B."/>
            <person name="Brunache A."/>
            <person name="Butler J."/>
            <person name="Calixte N."/>
            <person name="Calvo S."/>
            <person name="Camarata J."/>
            <person name="Campo K."/>
            <person name="Chang J."/>
            <person name="Cheshatsang Y."/>
            <person name="Citroen M."/>
            <person name="Collymore A."/>
            <person name="Considine T."/>
            <person name="Cook A."/>
            <person name="Cooke P."/>
            <person name="Corum B."/>
            <person name="Cuomo C."/>
            <person name="David R."/>
            <person name="Dawoe T."/>
            <person name="Degray S."/>
            <person name="Dodge S."/>
            <person name="Dooley K."/>
            <person name="Dorje P."/>
            <person name="Dorjee K."/>
            <person name="Dorris L."/>
            <person name="Duffey N."/>
            <person name="Dupes A."/>
            <person name="Elkins T."/>
            <person name="Engels R."/>
            <person name="Erickson J."/>
            <person name="Farina A."/>
            <person name="Faro S."/>
            <person name="Ferreira P."/>
            <person name="Fischer H."/>
            <person name="Fitzgerald M."/>
            <person name="Foley K."/>
            <person name="Gage D."/>
            <person name="Galagan J."/>
            <person name="Gearin G."/>
            <person name="Gnerre S."/>
            <person name="Gnirke A."/>
            <person name="Goyette A."/>
            <person name="Graham J."/>
            <person name="Grandbois E."/>
            <person name="Gyaltsen K."/>
            <person name="Hafez N."/>
            <person name="Hagopian D."/>
            <person name="Hagos B."/>
            <person name="Hall J."/>
            <person name="Hatcher B."/>
            <person name="Heller A."/>
            <person name="Higgins H."/>
            <person name="Honan T."/>
            <person name="Horn A."/>
            <person name="Houde N."/>
            <person name="Hughes L."/>
            <person name="Hulme W."/>
            <person name="Husby E."/>
            <person name="Iliev I."/>
            <person name="Jaffe D."/>
            <person name="Jones C."/>
            <person name="Kamal M."/>
            <person name="Kamat A."/>
            <person name="Kamvysselis M."/>
            <person name="Karlsson E."/>
            <person name="Kells C."/>
            <person name="Kieu A."/>
            <person name="Kisner P."/>
            <person name="Kodira C."/>
            <person name="Kulbokas E."/>
            <person name="Labutti K."/>
            <person name="Lama D."/>
            <person name="Landers T."/>
            <person name="Leger J."/>
            <person name="Levine S."/>
            <person name="Lewis D."/>
            <person name="Lewis T."/>
            <person name="Lindblad-toh K."/>
            <person name="Liu X."/>
            <person name="Lokyitsang T."/>
            <person name="Lokyitsang Y."/>
            <person name="Lucien O."/>
            <person name="Lui A."/>
            <person name="Ma L.J."/>
            <person name="Mabbitt R."/>
            <person name="Macdonald J."/>
            <person name="Maclean C."/>
            <person name="Major J."/>
            <person name="Manning J."/>
            <person name="Marabella R."/>
            <person name="Maru K."/>
            <person name="Matthews C."/>
            <person name="Mauceli E."/>
            <person name="Mccarthy M."/>
            <person name="Mcdonough S."/>
            <person name="Mcghee T."/>
            <person name="Meldrim J."/>
            <person name="Meneus L."/>
            <person name="Mesirov J."/>
            <person name="Mihalev A."/>
            <person name="Mihova T."/>
            <person name="Mikkelsen T."/>
            <person name="Mlenga V."/>
            <person name="Moru K."/>
            <person name="Mozes J."/>
            <person name="Mulrain L."/>
            <person name="Munson G."/>
            <person name="Naylor J."/>
            <person name="Newes C."/>
            <person name="Nguyen C."/>
            <person name="Nguyen N."/>
            <person name="Nguyen T."/>
            <person name="Nicol R."/>
            <person name="Nielsen C."/>
            <person name="Nizzari M."/>
            <person name="Norbu C."/>
            <person name="Norbu N."/>
            <person name="O'donnell P."/>
            <person name="Okoawo O."/>
            <person name="O'leary S."/>
            <person name="Omotosho B."/>
            <person name="O'neill K."/>
            <person name="Osman S."/>
            <person name="Parker S."/>
            <person name="Perrin D."/>
            <person name="Phunkhang P."/>
            <person name="Piqani B."/>
            <person name="Purcell S."/>
            <person name="Rachupka T."/>
            <person name="Ramasamy U."/>
            <person name="Rameau R."/>
            <person name="Ray V."/>
            <person name="Raymond C."/>
            <person name="Retta R."/>
            <person name="Richardson S."/>
            <person name="Rise C."/>
            <person name="Rodriguez J."/>
            <person name="Rogers J."/>
            <person name="Rogov P."/>
            <person name="Rutman M."/>
            <person name="Schupbach R."/>
            <person name="Seaman C."/>
            <person name="Settipalli S."/>
            <person name="Sharpe T."/>
            <person name="Sheridan J."/>
            <person name="Sherpa N."/>
            <person name="Shi J."/>
            <person name="Smirnov S."/>
            <person name="Smith C."/>
            <person name="Sougnez C."/>
            <person name="Spencer B."/>
            <person name="Stalker J."/>
            <person name="Stange-thomann N."/>
            <person name="Stavropoulos S."/>
            <person name="Stetson K."/>
            <person name="Stone C."/>
            <person name="Stone S."/>
            <person name="Stubbs M."/>
            <person name="Talamas J."/>
            <person name="Tchuinga P."/>
            <person name="Tenzing P."/>
            <person name="Tesfaye S."/>
            <person name="Theodore J."/>
            <person name="Thoulutsang Y."/>
            <person name="Topham K."/>
            <person name="Towey S."/>
            <person name="Tsamla T."/>
            <person name="Tsomo N."/>
            <person name="Vallee D."/>
            <person name="Vassiliev H."/>
            <person name="Venkataraman V."/>
            <person name="Vinson J."/>
            <person name="Vo A."/>
            <person name="Wade C."/>
            <person name="Wang S."/>
            <person name="Wangchuk T."/>
            <person name="Wangdi T."/>
            <person name="Whittaker C."/>
            <person name="Wilkinson J."/>
            <person name="Wu Y."/>
            <person name="Wyman D."/>
            <person name="Yadav S."/>
            <person name="Yang S."/>
            <person name="Yang X."/>
            <person name="Yeager S."/>
            <person name="Yee E."/>
            <person name="Young G."/>
            <person name="Zainoun J."/>
            <person name="Zembeck L."/>
            <person name="Zimmer A."/>
            <person name="Zody M."/>
            <person name="Lander E."/>
        </authorList>
    </citation>
    <scope>NUCLEOTIDE SEQUENCE [LARGE SCALE GENOMIC DNA]</scope>
</reference>
<keyword evidence="1" id="KW-0812">Transmembrane</keyword>